<reference evidence="6 7" key="1">
    <citation type="journal article" date="2018" name="bioRxiv">
        <title>Evidence of independent acquisition and adaption of ultra-small bacteria to human hosts across the highly diverse yet reduced genomes of the phylum Saccharibacteria.</title>
        <authorList>
            <person name="McLean J.S."/>
            <person name="Bor B."/>
            <person name="To T.T."/>
            <person name="Liu Q."/>
            <person name="Kearns K.A."/>
            <person name="Solden L.M."/>
            <person name="Wrighton K.C."/>
            <person name="He X."/>
            <person name="Shi W."/>
        </authorList>
    </citation>
    <scope>NUCLEOTIDE SEQUENCE [LARGE SCALE GENOMIC DNA]</scope>
    <source>
        <strain evidence="6 7">TM7_KMM_G3_1_HOT_351</strain>
    </source>
</reference>
<reference evidence="6 7" key="2">
    <citation type="journal article" date="2020" name="Cell Rep.">
        <title>Acquisition and Adaptation of Ultra-small Parasitic Reduced Genome Bacteria to Mammalian Hosts.</title>
        <authorList>
            <person name="McLean J.S."/>
            <person name="Bor B."/>
            <person name="Kerns K.A."/>
            <person name="Liu Q."/>
            <person name="To T.T."/>
            <person name="Solden L."/>
            <person name="Hendrickson E.L."/>
            <person name="Wrighton K."/>
            <person name="Shi W."/>
            <person name="He X."/>
        </authorList>
    </citation>
    <scope>NUCLEOTIDE SEQUENCE [LARGE SCALE GENOMIC DNA]</scope>
    <source>
        <strain evidence="6 7">TM7_KMM_G3_1_HOT_351</strain>
    </source>
</reference>
<evidence type="ECO:0000313" key="6">
    <source>
        <dbReference type="EMBL" id="RYC73753.1"/>
    </source>
</evidence>
<evidence type="ECO:0000256" key="1">
    <source>
        <dbReference type="ARBA" id="ARBA00009254"/>
    </source>
</evidence>
<keyword evidence="7" id="KW-1185">Reference proteome</keyword>
<name>A0ABY0FK81_9BACT</name>
<gene>
    <name evidence="5 6" type="primary">rpmC</name>
    <name evidence="6" type="ORF">G3KMM_00210</name>
</gene>
<dbReference type="Gene3D" id="1.10.287.310">
    <property type="match status" value="1"/>
</dbReference>
<dbReference type="GO" id="GO:0005840">
    <property type="term" value="C:ribosome"/>
    <property type="evidence" value="ECO:0007669"/>
    <property type="project" value="UniProtKB-KW"/>
</dbReference>
<evidence type="ECO:0000256" key="4">
    <source>
        <dbReference type="ARBA" id="ARBA00035204"/>
    </source>
</evidence>
<dbReference type="Proteomes" id="UP001191004">
    <property type="component" value="Unassembled WGS sequence"/>
</dbReference>
<dbReference type="InterPro" id="IPR036049">
    <property type="entry name" value="Ribosomal_uL29_sf"/>
</dbReference>
<comment type="caution">
    <text evidence="6">The sequence shown here is derived from an EMBL/GenBank/DDBJ whole genome shotgun (WGS) entry which is preliminary data.</text>
</comment>
<evidence type="ECO:0000256" key="3">
    <source>
        <dbReference type="ARBA" id="ARBA00023274"/>
    </source>
</evidence>
<dbReference type="InterPro" id="IPR001854">
    <property type="entry name" value="Ribosomal_uL29"/>
</dbReference>
<dbReference type="EMBL" id="PRLL01000004">
    <property type="protein sequence ID" value="RYC73753.1"/>
    <property type="molecule type" value="Genomic_DNA"/>
</dbReference>
<comment type="similarity">
    <text evidence="1 5">Belongs to the universal ribosomal protein uL29 family.</text>
</comment>
<evidence type="ECO:0000313" key="7">
    <source>
        <dbReference type="Proteomes" id="UP001191004"/>
    </source>
</evidence>
<protein>
    <recommendedName>
        <fullName evidence="4 5">Large ribosomal subunit protein uL29</fullName>
    </recommendedName>
</protein>
<sequence length="61" mass="6802">MAEKQAKKAEKVLKPLADLQKELLEARRGLIEGTLQNPHKIKALRKEIARSKTLINQGKGA</sequence>
<dbReference type="RefSeq" id="WP_129604322.1">
    <property type="nucleotide sequence ID" value="NZ_PRLL01000004.1"/>
</dbReference>
<dbReference type="NCBIfam" id="TIGR00012">
    <property type="entry name" value="L29"/>
    <property type="match status" value="1"/>
</dbReference>
<keyword evidence="2 5" id="KW-0689">Ribosomal protein</keyword>
<proteinExistence type="inferred from homology"/>
<dbReference type="HAMAP" id="MF_00374">
    <property type="entry name" value="Ribosomal_uL29"/>
    <property type="match status" value="1"/>
</dbReference>
<evidence type="ECO:0000256" key="2">
    <source>
        <dbReference type="ARBA" id="ARBA00022980"/>
    </source>
</evidence>
<dbReference type="SUPFAM" id="SSF46561">
    <property type="entry name" value="Ribosomal protein L29 (L29p)"/>
    <property type="match status" value="1"/>
</dbReference>
<evidence type="ECO:0000256" key="5">
    <source>
        <dbReference type="HAMAP-Rule" id="MF_00374"/>
    </source>
</evidence>
<keyword evidence="3 5" id="KW-0687">Ribonucleoprotein</keyword>
<accession>A0ABY0FK81</accession>
<organism evidence="6 7">
    <name type="scientific">Candidatus Nanosyncoccus nanoralicus</name>
    <dbReference type="NCBI Taxonomy" id="2171996"/>
    <lineage>
        <taxon>Bacteria</taxon>
        <taxon>Candidatus Saccharimonadota</taxon>
        <taxon>Candidatus Nanosyncoccalia</taxon>
        <taxon>Candidatus Nanosyncoccales</taxon>
        <taxon>Candidatus Nanosyncoccaceae</taxon>
        <taxon>Candidatus Nanosyncoccus</taxon>
    </lineage>
</organism>
<dbReference type="Pfam" id="PF00831">
    <property type="entry name" value="Ribosomal_L29"/>
    <property type="match status" value="1"/>
</dbReference>